<evidence type="ECO:0000313" key="2">
    <source>
        <dbReference type="EMBL" id="QJA88723.1"/>
    </source>
</evidence>
<name>A0A6M3Y0E4_9ZZZZ</name>
<sequence length="205" mass="23024">MQSNQVFEKLWTAVQSDVSRRSEITKQITHKQEVKESLERRLDGASKARTVIQVVAELTQSNLEIHIASLVTTALKAVSPDFPEFALEFTTRRNQPECDLYFVEKGEKYHPLNGSGGGPKDIASFALKIGYWSLKKNSPTFVLDEPFHFVSPDLQEKVSEMIEMLSKELGVQIIMVSHADSINVAANKTFLTEKKNGISQVKEVN</sequence>
<dbReference type="EMBL" id="MT142800">
    <property type="protein sequence ID" value="QJA88723.1"/>
    <property type="molecule type" value="Genomic_DNA"/>
</dbReference>
<dbReference type="SUPFAM" id="SSF52540">
    <property type="entry name" value="P-loop containing nucleoside triphosphate hydrolases"/>
    <property type="match status" value="1"/>
</dbReference>
<dbReference type="InterPro" id="IPR027417">
    <property type="entry name" value="P-loop_NTPase"/>
</dbReference>
<accession>A0A6M3Y0E4</accession>
<gene>
    <name evidence="1" type="ORF">MM415A02077_0010</name>
    <name evidence="2" type="ORF">MM415B02703_0005</name>
    <name evidence="3" type="ORF">TM448B04602_0005</name>
</gene>
<organism evidence="3">
    <name type="scientific">viral metagenome</name>
    <dbReference type="NCBI Taxonomy" id="1070528"/>
    <lineage>
        <taxon>unclassified sequences</taxon>
        <taxon>metagenomes</taxon>
        <taxon>organismal metagenomes</taxon>
    </lineage>
</organism>
<dbReference type="EMBL" id="MT145095">
    <property type="protein sequence ID" value="QJI03522.1"/>
    <property type="molecule type" value="Genomic_DNA"/>
</dbReference>
<dbReference type="Gene3D" id="3.40.50.300">
    <property type="entry name" value="P-loop containing nucleotide triphosphate hydrolases"/>
    <property type="match status" value="1"/>
</dbReference>
<dbReference type="AlphaFoldDB" id="A0A6M3Y0E4"/>
<dbReference type="EMBL" id="MT142082">
    <property type="protein sequence ID" value="QJA74218.1"/>
    <property type="molecule type" value="Genomic_DNA"/>
</dbReference>
<protein>
    <submittedName>
        <fullName evidence="3">Putative ATPase domain containing protein</fullName>
    </submittedName>
</protein>
<evidence type="ECO:0000313" key="3">
    <source>
        <dbReference type="EMBL" id="QJI03522.1"/>
    </source>
</evidence>
<reference evidence="3" key="1">
    <citation type="submission" date="2020-03" db="EMBL/GenBank/DDBJ databases">
        <title>The deep terrestrial virosphere.</title>
        <authorList>
            <person name="Holmfeldt K."/>
            <person name="Nilsson E."/>
            <person name="Simone D."/>
            <person name="Lopez-Fernandez M."/>
            <person name="Wu X."/>
            <person name="de Brujin I."/>
            <person name="Lundin D."/>
            <person name="Andersson A."/>
            <person name="Bertilsson S."/>
            <person name="Dopson M."/>
        </authorList>
    </citation>
    <scope>NUCLEOTIDE SEQUENCE</scope>
    <source>
        <strain evidence="1">MM415A02077</strain>
        <strain evidence="2">MM415B02703</strain>
        <strain evidence="3">TM448B04602</strain>
    </source>
</reference>
<proteinExistence type="predicted"/>
<evidence type="ECO:0000313" key="1">
    <source>
        <dbReference type="EMBL" id="QJA74218.1"/>
    </source>
</evidence>